<dbReference type="InterPro" id="IPR013128">
    <property type="entry name" value="Peptidase_C1A"/>
</dbReference>
<keyword evidence="6" id="KW-0865">Zymogen</keyword>
<dbReference type="PRINTS" id="PR00705">
    <property type="entry name" value="PAPAIN"/>
</dbReference>
<keyword evidence="11" id="KW-1185">Reference proteome</keyword>
<comment type="caution">
    <text evidence="10">The sequence shown here is derived from an EMBL/GenBank/DDBJ whole genome shotgun (WGS) entry which is preliminary data.</text>
</comment>
<evidence type="ECO:0000256" key="6">
    <source>
        <dbReference type="ARBA" id="ARBA00023145"/>
    </source>
</evidence>
<sequence length="331" mass="36384">MKYLLLLATAALSASAIPNLKKFLDPDELIDMVNNKRSTWTAGTNFDADSLPKLQFTGVLKNPNRTLLVKEHKTGRNLIPDFFDARDYWPECSKISEIRDQASCGSCWAFGAVEAMSDRICIHSNATKQVSVSAEDLMSCCGLTCGLGCYGGFPDSAWDYWLKSGIVTGGLYGTNDGCKPYSIAPCAHFNKFSSEPACDTEVITPMCVSTCDVPTLTYNNELTFGETVYYIHSDQDQIKMEIMINGPVEAAFNVYEDFLYYKSGVYQNVGGELLGGHAVKLLGWGVYNGTDYWLVANSYGVEWGDNGYFKILRGVNHVGIESDVVAGLPKL</sequence>
<evidence type="ECO:0000256" key="2">
    <source>
        <dbReference type="ARBA" id="ARBA00022670"/>
    </source>
</evidence>
<dbReference type="SMART" id="SM00645">
    <property type="entry name" value="Pept_C1"/>
    <property type="match status" value="1"/>
</dbReference>
<evidence type="ECO:0000313" key="10">
    <source>
        <dbReference type="EMBL" id="KAJ8919698.1"/>
    </source>
</evidence>
<dbReference type="InterPro" id="IPR000668">
    <property type="entry name" value="Peptidase_C1A_C"/>
</dbReference>
<feature type="signal peptide" evidence="8">
    <location>
        <begin position="1"/>
        <end position="16"/>
    </location>
</feature>
<feature type="domain" description="Peptidase C1A papain C-terminal" evidence="9">
    <location>
        <begin position="79"/>
        <end position="328"/>
    </location>
</feature>
<accession>A0AAV8VZN0</accession>
<evidence type="ECO:0000256" key="7">
    <source>
        <dbReference type="ARBA" id="ARBA00023157"/>
    </source>
</evidence>
<dbReference type="AlphaFoldDB" id="A0AAV8VZN0"/>
<comment type="similarity">
    <text evidence="1">Belongs to the peptidase C1 family.</text>
</comment>
<evidence type="ECO:0000256" key="3">
    <source>
        <dbReference type="ARBA" id="ARBA00022729"/>
    </source>
</evidence>
<keyword evidence="2" id="KW-0645">Protease</keyword>
<dbReference type="InterPro" id="IPR000169">
    <property type="entry name" value="Pept_cys_AS"/>
</dbReference>
<reference evidence="10 11" key="1">
    <citation type="journal article" date="2023" name="Insect Mol. Biol.">
        <title>Genome sequencing provides insights into the evolution of gene families encoding plant cell wall-degrading enzymes in longhorned beetles.</title>
        <authorList>
            <person name="Shin N.R."/>
            <person name="Okamura Y."/>
            <person name="Kirsch R."/>
            <person name="Pauchet Y."/>
        </authorList>
    </citation>
    <scope>NUCLEOTIDE SEQUENCE [LARGE SCALE GENOMIC DNA]</scope>
    <source>
        <strain evidence="10">EAD_L_NR</strain>
    </source>
</reference>
<dbReference type="InterPro" id="IPR025660">
    <property type="entry name" value="Pept_his_AS"/>
</dbReference>
<dbReference type="CDD" id="cd02620">
    <property type="entry name" value="Peptidase_C1A_CathepsinB"/>
    <property type="match status" value="1"/>
</dbReference>
<feature type="chain" id="PRO_5044023913" description="Peptidase C1A papain C-terminal domain-containing protein" evidence="8">
    <location>
        <begin position="17"/>
        <end position="331"/>
    </location>
</feature>
<gene>
    <name evidence="10" type="ORF">NQ315_006226</name>
</gene>
<dbReference type="PROSITE" id="PS00639">
    <property type="entry name" value="THIOL_PROTEASE_HIS"/>
    <property type="match status" value="1"/>
</dbReference>
<evidence type="ECO:0000259" key="9">
    <source>
        <dbReference type="SMART" id="SM00645"/>
    </source>
</evidence>
<dbReference type="GO" id="GO:0006508">
    <property type="term" value="P:proteolysis"/>
    <property type="evidence" value="ECO:0007669"/>
    <property type="project" value="UniProtKB-KW"/>
</dbReference>
<proteinExistence type="inferred from homology"/>
<evidence type="ECO:0000313" key="11">
    <source>
        <dbReference type="Proteomes" id="UP001159042"/>
    </source>
</evidence>
<dbReference type="GO" id="GO:0008234">
    <property type="term" value="F:cysteine-type peptidase activity"/>
    <property type="evidence" value="ECO:0007669"/>
    <property type="project" value="UniProtKB-KW"/>
</dbReference>
<keyword evidence="3 8" id="KW-0732">Signal</keyword>
<keyword evidence="4" id="KW-0378">Hydrolase</keyword>
<dbReference type="Gene3D" id="3.90.70.10">
    <property type="entry name" value="Cysteine proteinases"/>
    <property type="match status" value="1"/>
</dbReference>
<keyword evidence="7" id="KW-1015">Disulfide bond</keyword>
<evidence type="ECO:0000256" key="5">
    <source>
        <dbReference type="ARBA" id="ARBA00022807"/>
    </source>
</evidence>
<evidence type="ECO:0000256" key="1">
    <source>
        <dbReference type="ARBA" id="ARBA00008455"/>
    </source>
</evidence>
<evidence type="ECO:0000256" key="4">
    <source>
        <dbReference type="ARBA" id="ARBA00022801"/>
    </source>
</evidence>
<dbReference type="PANTHER" id="PTHR12411">
    <property type="entry name" value="CYSTEINE PROTEASE FAMILY C1-RELATED"/>
    <property type="match status" value="1"/>
</dbReference>
<keyword evidence="5" id="KW-0788">Thiol protease</keyword>
<evidence type="ECO:0000256" key="8">
    <source>
        <dbReference type="SAM" id="SignalP"/>
    </source>
</evidence>
<dbReference type="InterPro" id="IPR038765">
    <property type="entry name" value="Papain-like_cys_pep_sf"/>
</dbReference>
<name>A0AAV8VZN0_9CUCU</name>
<dbReference type="SUPFAM" id="SSF54001">
    <property type="entry name" value="Cysteine proteinases"/>
    <property type="match status" value="1"/>
</dbReference>
<dbReference type="Pfam" id="PF00112">
    <property type="entry name" value="Peptidase_C1"/>
    <property type="match status" value="1"/>
</dbReference>
<dbReference type="EMBL" id="JANEYG010000016">
    <property type="protein sequence ID" value="KAJ8919698.1"/>
    <property type="molecule type" value="Genomic_DNA"/>
</dbReference>
<dbReference type="Proteomes" id="UP001159042">
    <property type="component" value="Unassembled WGS sequence"/>
</dbReference>
<dbReference type="PROSITE" id="PS00139">
    <property type="entry name" value="THIOL_PROTEASE_CYS"/>
    <property type="match status" value="1"/>
</dbReference>
<dbReference type="FunFam" id="3.90.70.10:FF:000031">
    <property type="entry name" value="Cathepsin B"/>
    <property type="match status" value="1"/>
</dbReference>
<protein>
    <recommendedName>
        <fullName evidence="9">Peptidase C1A papain C-terminal domain-containing protein</fullName>
    </recommendedName>
</protein>
<organism evidence="10 11">
    <name type="scientific">Exocentrus adspersus</name>
    <dbReference type="NCBI Taxonomy" id="1586481"/>
    <lineage>
        <taxon>Eukaryota</taxon>
        <taxon>Metazoa</taxon>
        <taxon>Ecdysozoa</taxon>
        <taxon>Arthropoda</taxon>
        <taxon>Hexapoda</taxon>
        <taxon>Insecta</taxon>
        <taxon>Pterygota</taxon>
        <taxon>Neoptera</taxon>
        <taxon>Endopterygota</taxon>
        <taxon>Coleoptera</taxon>
        <taxon>Polyphaga</taxon>
        <taxon>Cucujiformia</taxon>
        <taxon>Chrysomeloidea</taxon>
        <taxon>Cerambycidae</taxon>
        <taxon>Lamiinae</taxon>
        <taxon>Acanthocinini</taxon>
        <taxon>Exocentrus</taxon>
    </lineage>
</organism>